<evidence type="ECO:0000256" key="1">
    <source>
        <dbReference type="ARBA" id="ARBA00004123"/>
    </source>
</evidence>
<evidence type="ECO:0000256" key="3">
    <source>
        <dbReference type="ARBA" id="ARBA00023125"/>
    </source>
</evidence>
<dbReference type="GO" id="GO:0008270">
    <property type="term" value="F:zinc ion binding"/>
    <property type="evidence" value="ECO:0007669"/>
    <property type="project" value="InterPro"/>
</dbReference>
<feature type="compositionally biased region" description="Polar residues" evidence="6">
    <location>
        <begin position="246"/>
        <end position="264"/>
    </location>
</feature>
<dbReference type="GO" id="GO:0000976">
    <property type="term" value="F:transcription cis-regulatory region binding"/>
    <property type="evidence" value="ECO:0007669"/>
    <property type="project" value="TreeGrafter"/>
</dbReference>
<feature type="compositionally biased region" description="Basic residues" evidence="6">
    <location>
        <begin position="201"/>
        <end position="210"/>
    </location>
</feature>
<dbReference type="InterPro" id="IPR036864">
    <property type="entry name" value="Zn2-C6_fun-type_DNA-bd_sf"/>
</dbReference>
<evidence type="ECO:0000259" key="7">
    <source>
        <dbReference type="PROSITE" id="PS50048"/>
    </source>
</evidence>
<reference evidence="8" key="1">
    <citation type="submission" date="2017-09" db="EMBL/GenBank/DDBJ databases">
        <title>Polyketide synthases of a Diaporthe helianthi virulent isolate.</title>
        <authorList>
            <person name="Baroncelli R."/>
        </authorList>
    </citation>
    <scope>NUCLEOTIDE SEQUENCE [LARGE SCALE GENOMIC DNA]</scope>
    <source>
        <strain evidence="8">7/96</strain>
    </source>
</reference>
<dbReference type="SUPFAM" id="SSF57701">
    <property type="entry name" value="Zn2/Cys6 DNA-binding domain"/>
    <property type="match status" value="1"/>
</dbReference>
<evidence type="ECO:0000313" key="9">
    <source>
        <dbReference type="Proteomes" id="UP000094444"/>
    </source>
</evidence>
<dbReference type="InterPro" id="IPR001138">
    <property type="entry name" value="Zn2Cys6_DnaBD"/>
</dbReference>
<dbReference type="PROSITE" id="PS00463">
    <property type="entry name" value="ZN2_CY6_FUNGAL_1"/>
    <property type="match status" value="1"/>
</dbReference>
<feature type="compositionally biased region" description="Low complexity" evidence="6">
    <location>
        <begin position="23"/>
        <end position="38"/>
    </location>
</feature>
<keyword evidence="2" id="KW-0805">Transcription regulation</keyword>
<feature type="region of interest" description="Disordered" evidence="6">
    <location>
        <begin position="1"/>
        <end position="67"/>
    </location>
</feature>
<dbReference type="Proteomes" id="UP000094444">
    <property type="component" value="Unassembled WGS sequence"/>
</dbReference>
<keyword evidence="3" id="KW-0238">DNA-binding</keyword>
<dbReference type="GO" id="GO:0005634">
    <property type="term" value="C:nucleus"/>
    <property type="evidence" value="ECO:0007669"/>
    <property type="project" value="UniProtKB-SubCell"/>
</dbReference>
<evidence type="ECO:0000256" key="2">
    <source>
        <dbReference type="ARBA" id="ARBA00023015"/>
    </source>
</evidence>
<evidence type="ECO:0000256" key="4">
    <source>
        <dbReference type="ARBA" id="ARBA00023163"/>
    </source>
</evidence>
<dbReference type="STRING" id="158607.A0A2P5HSE1"/>
<sequence>MDRPKASADSVTVKPEQHSPPISSTSANANGNSTSARTPDLCIVTALSPSQSQNGQANGPQSASPLNEQRASKIAACLSCRRSKVRCEKGVDPVRCRRCAQTGSECVRPTFNVGRRKGVKNKRKGLEKALFQVEEAIRRAGPGVQGADAGKAINELKAMIAAGQGAHLNGPGDSNKRPRLGTAASSELQDSSSEEDESPRPRKGSHRRRASTFSHSHQPVKPEERLAVEDAENPLQLLARASNLHLSPASSHSQSPGTAASQAPASVVVEEKDSEMRYVENFFGTVHFNVDRGEGYDPIELGLVTEDEAERLFDFFHRNLSHTRWGVDPVIYTVPWTRSRSSFLFTSIMAAAALFIESAGALSKRLSNHCRWLTNKVIEKRHRSTEIVLAFMINVPWMGPGVHSTDDETCWYVSLATTIAIDLQMAKVSMPMEAFKNGSSGDLARQDCMDPELALRLGGFKSVDPNSELGRRLVRRRERCWIALFVLERGMCLARGRSSTLPMTPLIRKCDRWHISDIADPMDGHLVSMAVLRRDLDDVFATIRSLCDGAKGGLTDGSLIAQSIQSTVDKFFEQWHLEWGMTLGSTGPREFITPHYDLVVADLAEHRLPPYVEVLVTHTRLSIYSSVINHPTAPLEVRHFFRTAGLSAALNVMRAAVQGEVQLFSMPNNTAIMVSFAACFALKLSTQMSGGSSNSVLAPSVRTLIEETADMMEKIGNITKHRQGMGRLYGRYLRLLVKKEASAAETAGPSRHGQGTPRPAATYSESARHAAGGVSYSHQSNSRTGSATSLNQGGFAIPQPPSAGLASAYDTPGWSAHPSDLFQFSAMSDDQIVEALNRTGGDFDPGGFAGGMGGVGANGAGSGFSWDDATNFDYMLNWNNLPDYGL</sequence>
<comment type="subcellular location">
    <subcellularLocation>
        <location evidence="1">Nucleus</location>
    </subcellularLocation>
</comment>
<dbReference type="Pfam" id="PF00172">
    <property type="entry name" value="Zn_clus"/>
    <property type="match status" value="1"/>
</dbReference>
<dbReference type="EMBL" id="MAVT02000859">
    <property type="protein sequence ID" value="POS73115.1"/>
    <property type="molecule type" value="Genomic_DNA"/>
</dbReference>
<feature type="region of interest" description="Disordered" evidence="6">
    <location>
        <begin position="246"/>
        <end position="265"/>
    </location>
</feature>
<protein>
    <recommendedName>
        <fullName evidence="7">Zn(2)-C6 fungal-type domain-containing protein</fullName>
    </recommendedName>
</protein>
<dbReference type="PROSITE" id="PS50048">
    <property type="entry name" value="ZN2_CY6_FUNGAL_2"/>
    <property type="match status" value="1"/>
</dbReference>
<dbReference type="GO" id="GO:0000981">
    <property type="term" value="F:DNA-binding transcription factor activity, RNA polymerase II-specific"/>
    <property type="evidence" value="ECO:0007669"/>
    <property type="project" value="InterPro"/>
</dbReference>
<proteinExistence type="predicted"/>
<accession>A0A2P5HSE1</accession>
<keyword evidence="4" id="KW-0804">Transcription</keyword>
<evidence type="ECO:0000256" key="5">
    <source>
        <dbReference type="ARBA" id="ARBA00023242"/>
    </source>
</evidence>
<dbReference type="InParanoid" id="A0A2P5HSE1"/>
<dbReference type="Gene3D" id="4.10.240.10">
    <property type="entry name" value="Zn(2)-C6 fungal-type DNA-binding domain"/>
    <property type="match status" value="1"/>
</dbReference>
<dbReference type="CDD" id="cd00067">
    <property type="entry name" value="GAL4"/>
    <property type="match status" value="1"/>
</dbReference>
<feature type="region of interest" description="Disordered" evidence="6">
    <location>
        <begin position="165"/>
        <end position="225"/>
    </location>
</feature>
<feature type="compositionally biased region" description="Polar residues" evidence="6">
    <location>
        <begin position="47"/>
        <end position="67"/>
    </location>
</feature>
<name>A0A2P5HSE1_DIAHE</name>
<dbReference type="InterPro" id="IPR051089">
    <property type="entry name" value="prtT"/>
</dbReference>
<organism evidence="8 9">
    <name type="scientific">Diaporthe helianthi</name>
    <dbReference type="NCBI Taxonomy" id="158607"/>
    <lineage>
        <taxon>Eukaryota</taxon>
        <taxon>Fungi</taxon>
        <taxon>Dikarya</taxon>
        <taxon>Ascomycota</taxon>
        <taxon>Pezizomycotina</taxon>
        <taxon>Sordariomycetes</taxon>
        <taxon>Sordariomycetidae</taxon>
        <taxon>Diaporthales</taxon>
        <taxon>Diaporthaceae</taxon>
        <taxon>Diaporthe</taxon>
    </lineage>
</organism>
<dbReference type="PANTHER" id="PTHR31845">
    <property type="entry name" value="FINGER DOMAIN PROTEIN, PUTATIVE-RELATED"/>
    <property type="match status" value="1"/>
</dbReference>
<evidence type="ECO:0000256" key="6">
    <source>
        <dbReference type="SAM" id="MobiDB-lite"/>
    </source>
</evidence>
<feature type="region of interest" description="Disordered" evidence="6">
    <location>
        <begin position="743"/>
        <end position="797"/>
    </location>
</feature>
<dbReference type="CDD" id="cd12148">
    <property type="entry name" value="fungal_TF_MHR"/>
    <property type="match status" value="1"/>
</dbReference>
<feature type="domain" description="Zn(2)-C6 fungal-type" evidence="7">
    <location>
        <begin position="76"/>
        <end position="108"/>
    </location>
</feature>
<gene>
    <name evidence="8" type="ORF">DHEL01_v208487</name>
</gene>
<keyword evidence="9" id="KW-1185">Reference proteome</keyword>
<dbReference type="OrthoDB" id="3429912at2759"/>
<comment type="caution">
    <text evidence="8">The sequence shown here is derived from an EMBL/GenBank/DDBJ whole genome shotgun (WGS) entry which is preliminary data.</text>
</comment>
<dbReference type="PANTHER" id="PTHR31845:SF17">
    <property type="entry name" value="ZN(II)2CYS6 TRANSCRIPTION FACTOR (EUROFUNG)"/>
    <property type="match status" value="1"/>
</dbReference>
<dbReference type="AlphaFoldDB" id="A0A2P5HSE1"/>
<keyword evidence="5" id="KW-0539">Nucleus</keyword>
<feature type="compositionally biased region" description="Polar residues" evidence="6">
    <location>
        <begin position="776"/>
        <end position="792"/>
    </location>
</feature>
<evidence type="ECO:0000313" key="8">
    <source>
        <dbReference type="EMBL" id="POS73115.1"/>
    </source>
</evidence>